<dbReference type="InterPro" id="IPR013655">
    <property type="entry name" value="PAS_fold_3"/>
</dbReference>
<dbReference type="InterPro" id="IPR000014">
    <property type="entry name" value="PAS"/>
</dbReference>
<dbReference type="PROSITE" id="PS50113">
    <property type="entry name" value="PAC"/>
    <property type="match status" value="2"/>
</dbReference>
<reference evidence="16 17" key="1">
    <citation type="submission" date="2016-10" db="EMBL/GenBank/DDBJ databases">
        <authorList>
            <person name="de Groot N.N."/>
        </authorList>
    </citation>
    <scope>NUCLEOTIDE SEQUENCE [LARGE SCALE GENOMIC DNA]</scope>
    <source>
        <strain evidence="16 17">DSM 5885</strain>
    </source>
</reference>
<dbReference type="CDD" id="cd16922">
    <property type="entry name" value="HATPase_EvgS-ArcB-TorS-like"/>
    <property type="match status" value="1"/>
</dbReference>
<evidence type="ECO:0000259" key="14">
    <source>
        <dbReference type="PROSITE" id="PS50112"/>
    </source>
</evidence>
<feature type="domain" description="PAC" evidence="15">
    <location>
        <begin position="643"/>
        <end position="694"/>
    </location>
</feature>
<feature type="transmembrane region" description="Helical" evidence="11">
    <location>
        <begin position="85"/>
        <end position="104"/>
    </location>
</feature>
<dbReference type="InterPro" id="IPR000700">
    <property type="entry name" value="PAS-assoc_C"/>
</dbReference>
<dbReference type="InterPro" id="IPR036097">
    <property type="entry name" value="HisK_dim/P_sf"/>
</dbReference>
<dbReference type="SUPFAM" id="SSF55874">
    <property type="entry name" value="ATPase domain of HSP90 chaperone/DNA topoisomerase II/histidine kinase"/>
    <property type="match status" value="1"/>
</dbReference>
<evidence type="ECO:0000256" key="8">
    <source>
        <dbReference type="ARBA" id="ARBA00070152"/>
    </source>
</evidence>
<dbReference type="InterPro" id="IPR005467">
    <property type="entry name" value="His_kinase_dom"/>
</dbReference>
<dbReference type="InterPro" id="IPR011006">
    <property type="entry name" value="CheY-like_superfamily"/>
</dbReference>
<evidence type="ECO:0000256" key="3">
    <source>
        <dbReference type="ARBA" id="ARBA00022553"/>
    </source>
</evidence>
<keyword evidence="11" id="KW-0472">Membrane</keyword>
<dbReference type="PROSITE" id="PS50110">
    <property type="entry name" value="RESPONSE_REGULATORY"/>
    <property type="match status" value="1"/>
</dbReference>
<keyword evidence="11" id="KW-1133">Transmembrane helix</keyword>
<keyword evidence="17" id="KW-1185">Reference proteome</keyword>
<comment type="function">
    <text evidence="7">Member of the two-component regulatory system BvgS/BvgA. Phosphorylates BvgA via a four-step phosphorelay in response to environmental signals.</text>
</comment>
<comment type="catalytic activity">
    <reaction evidence="1">
        <text>ATP + protein L-histidine = ADP + protein N-phospho-L-histidine.</text>
        <dbReference type="EC" id="2.7.13.3"/>
    </reaction>
</comment>
<dbReference type="SMART" id="SM00086">
    <property type="entry name" value="PAC"/>
    <property type="match status" value="2"/>
</dbReference>
<dbReference type="EMBL" id="FNCY01000018">
    <property type="protein sequence ID" value="SDI40845.1"/>
    <property type="molecule type" value="Genomic_DNA"/>
</dbReference>
<feature type="transmembrane region" description="Helical" evidence="11">
    <location>
        <begin position="12"/>
        <end position="35"/>
    </location>
</feature>
<dbReference type="SUPFAM" id="SSF55785">
    <property type="entry name" value="PYP-like sensor domain (PAS domain)"/>
    <property type="match status" value="2"/>
</dbReference>
<dbReference type="STRING" id="83767.SAMN05660652_03374"/>
<feature type="modified residue" description="4-aspartylphosphate" evidence="9">
    <location>
        <position position="1045"/>
    </location>
</feature>
<dbReference type="Gene3D" id="3.30.450.20">
    <property type="entry name" value="PAS domain"/>
    <property type="match status" value="2"/>
</dbReference>
<evidence type="ECO:0000256" key="2">
    <source>
        <dbReference type="ARBA" id="ARBA00012438"/>
    </source>
</evidence>
<keyword evidence="6" id="KW-0902">Two-component regulatory system</keyword>
<dbReference type="InterPro" id="IPR035965">
    <property type="entry name" value="PAS-like_dom_sf"/>
</dbReference>
<dbReference type="AlphaFoldDB" id="A0A1G8KBN0"/>
<dbReference type="InterPro" id="IPR036890">
    <property type="entry name" value="HATPase_C_sf"/>
</dbReference>
<dbReference type="SUPFAM" id="SSF52172">
    <property type="entry name" value="CheY-like"/>
    <property type="match status" value="1"/>
</dbReference>
<dbReference type="PROSITE" id="PS50112">
    <property type="entry name" value="PAS"/>
    <property type="match status" value="2"/>
</dbReference>
<keyword evidence="5" id="KW-0418">Kinase</keyword>
<feature type="domain" description="PAS" evidence="14">
    <location>
        <begin position="594"/>
        <end position="639"/>
    </location>
</feature>
<evidence type="ECO:0000259" key="15">
    <source>
        <dbReference type="PROSITE" id="PS50113"/>
    </source>
</evidence>
<dbReference type="Pfam" id="PF02518">
    <property type="entry name" value="HATPase_c"/>
    <property type="match status" value="1"/>
</dbReference>
<dbReference type="InterPro" id="IPR001610">
    <property type="entry name" value="PAC"/>
</dbReference>
<evidence type="ECO:0000256" key="11">
    <source>
        <dbReference type="SAM" id="Phobius"/>
    </source>
</evidence>
<feature type="domain" description="Histidine kinase" evidence="12">
    <location>
        <begin position="730"/>
        <end position="967"/>
    </location>
</feature>
<dbReference type="CDD" id="cd17546">
    <property type="entry name" value="REC_hyHK_CKI1_RcsC-like"/>
    <property type="match status" value="1"/>
</dbReference>
<name>A0A1G8KBN0_9RHOO</name>
<dbReference type="Proteomes" id="UP000198607">
    <property type="component" value="Unassembled WGS sequence"/>
</dbReference>
<dbReference type="PANTHER" id="PTHR43047">
    <property type="entry name" value="TWO-COMPONENT HISTIDINE PROTEIN KINASE"/>
    <property type="match status" value="1"/>
</dbReference>
<dbReference type="Gene3D" id="3.40.50.2300">
    <property type="match status" value="1"/>
</dbReference>
<keyword evidence="4" id="KW-0808">Transferase</keyword>
<dbReference type="Gene3D" id="3.30.565.10">
    <property type="entry name" value="Histidine kinase-like ATPase, C-terminal domain"/>
    <property type="match status" value="1"/>
</dbReference>
<feature type="transmembrane region" description="Helical" evidence="11">
    <location>
        <begin position="55"/>
        <end position="73"/>
    </location>
</feature>
<feature type="transmembrane region" description="Helical" evidence="11">
    <location>
        <begin position="187"/>
        <end position="217"/>
    </location>
</feature>
<feature type="domain" description="PAC" evidence="15">
    <location>
        <begin position="514"/>
        <end position="566"/>
    </location>
</feature>
<dbReference type="FunFam" id="3.30.450.20:FF:000099">
    <property type="entry name" value="Sensory box sensor histidine kinase"/>
    <property type="match status" value="1"/>
</dbReference>
<feature type="coiled-coil region" evidence="10">
    <location>
        <begin position="685"/>
        <end position="723"/>
    </location>
</feature>
<feature type="domain" description="PAS" evidence="14">
    <location>
        <begin position="441"/>
        <end position="511"/>
    </location>
</feature>
<dbReference type="Pfam" id="PF00072">
    <property type="entry name" value="Response_reg"/>
    <property type="match status" value="1"/>
</dbReference>
<dbReference type="Gene3D" id="1.10.287.130">
    <property type="match status" value="1"/>
</dbReference>
<evidence type="ECO:0000259" key="12">
    <source>
        <dbReference type="PROSITE" id="PS50109"/>
    </source>
</evidence>
<evidence type="ECO:0000259" key="13">
    <source>
        <dbReference type="PROSITE" id="PS50110"/>
    </source>
</evidence>
<dbReference type="RefSeq" id="WP_091939288.1">
    <property type="nucleotide sequence ID" value="NZ_FNCY01000018.1"/>
</dbReference>
<dbReference type="GO" id="GO:0000155">
    <property type="term" value="F:phosphorelay sensor kinase activity"/>
    <property type="evidence" value="ECO:0007669"/>
    <property type="project" value="InterPro"/>
</dbReference>
<evidence type="ECO:0000256" key="10">
    <source>
        <dbReference type="SAM" id="Coils"/>
    </source>
</evidence>
<dbReference type="Pfam" id="PF08447">
    <property type="entry name" value="PAS_3"/>
    <property type="match status" value="2"/>
</dbReference>
<dbReference type="InterPro" id="IPR004358">
    <property type="entry name" value="Sig_transdc_His_kin-like_C"/>
</dbReference>
<feature type="transmembrane region" description="Helical" evidence="11">
    <location>
        <begin position="158"/>
        <end position="181"/>
    </location>
</feature>
<dbReference type="Pfam" id="PF00512">
    <property type="entry name" value="HisKA"/>
    <property type="match status" value="1"/>
</dbReference>
<dbReference type="NCBIfam" id="TIGR00229">
    <property type="entry name" value="sensory_box"/>
    <property type="match status" value="2"/>
</dbReference>
<protein>
    <recommendedName>
        <fullName evidence="8">Virulence sensor protein BvgS</fullName>
        <ecNumber evidence="2">2.7.13.3</ecNumber>
    </recommendedName>
</protein>
<evidence type="ECO:0000313" key="16">
    <source>
        <dbReference type="EMBL" id="SDI40845.1"/>
    </source>
</evidence>
<evidence type="ECO:0000313" key="17">
    <source>
        <dbReference type="Proteomes" id="UP000198607"/>
    </source>
</evidence>
<dbReference type="PROSITE" id="PS50109">
    <property type="entry name" value="HIS_KIN"/>
    <property type="match status" value="1"/>
</dbReference>
<accession>A0A1G8KBN0</accession>
<dbReference type="EC" id="2.7.13.3" evidence="2"/>
<proteinExistence type="predicted"/>
<keyword evidence="11" id="KW-0812">Transmembrane</keyword>
<gene>
    <name evidence="16" type="ORF">SAMN05660652_03374</name>
</gene>
<sequence length="1126" mass="124135">MTPDEPLAPDRLSAFAARIAVFAALLCLAIGSMVLTGYLQNDPGLKNLLSGWIPMKPNTALCFIFNAIALLCLQAPDARSGIRRGTVLAILPISIGLATLAEYASGKSLGIDSLLVQWPYDQLPPEQNYRMTIETAVCQIFIGSALILNVIRRRRRSAVLTATVLALIVLAVATAALGTYLSPLLGMLGWIGLPMMAADTALLLLVLSLAVFLVSCTRRAFSWMLSRRVTGAFIVGLVTLVVIFLTALRSQYQVTAINAQIENGESLFAKAADTLAMASQQHSLTLVFLVSDDLNHLNAALINADLTRIRLDEFDQYRQHHGDSETWQFLPIVTRAQAMLEWSSAALDSHRRGISAAESRALMRRGNALLAQMKLSFDQTESEHRHIVSEMRYKSDHVRRTAFLTIAGGMLGNLLVFSLVCLHLNRVMAEQHRIKNELIENEQRYRTLANTGQALIWTAGTDALCNYFNSIWLEFTGRTLEQELGNGWAEGVHPDDMQRCLEIYLGAFEKRQKFSMDYRLRRHDGEYRWIQDEGSPRYDAQGNFIGYIGFCLDITDRKLATAAMEESEQRFRKLFGEIPSVAVQGYGPDLVTHYWNRASERLYGYTAEEAIGRKLTDLIIPPEMRAAVHSAVSAMMASGQANPTEELALMRKDGKPVNVISSHAVVTVPSKPPELFCVDIDISERKKVEAELSQYREHLETLVEERTAELENALDAAEAANRAKSSFLANMSHEIRTPMNAIIGFGHLLRRDLANTLANTHGNANGGTPGDNSAQAKVDKIMDAAQHLLGIINNILDLSKIEAGKLSLEKKLFSPAQTLANTLTMVDERANAKGLRILRAIHPNVPAEAIGDELRVAQILLNYLSNAIKFSEQGTIRVRLTVQHENIHSILLRLEVEDEGIGLTPEQRDSLFQAFVQADGSTTRRFGGTGLGLVISRHLARNMGGDVGVDSTPGVGSTFWATFRLGKTTVAARPVAASEHPKNAEDILRQRFAGMRVLLVDDDPTGREIATELLSIADFHVDTACDGFDAVRKATQTAYPLILMDMQMPGMSGIEATQTIRRLSGESAKAIVLAMTANAFDEDRRDCLNAGMNDHIAKPLDADVLYATLLKWLDWAAAELSRPRSQ</sequence>
<dbReference type="InterPro" id="IPR001789">
    <property type="entry name" value="Sig_transdc_resp-reg_receiver"/>
</dbReference>
<keyword evidence="10" id="KW-0175">Coiled coil</keyword>
<dbReference type="SMART" id="SM00448">
    <property type="entry name" value="REC"/>
    <property type="match status" value="1"/>
</dbReference>
<dbReference type="SMART" id="SM00091">
    <property type="entry name" value="PAS"/>
    <property type="match status" value="2"/>
</dbReference>
<evidence type="ECO:0000256" key="1">
    <source>
        <dbReference type="ARBA" id="ARBA00000085"/>
    </source>
</evidence>
<evidence type="ECO:0000256" key="4">
    <source>
        <dbReference type="ARBA" id="ARBA00022679"/>
    </source>
</evidence>
<evidence type="ECO:0000256" key="6">
    <source>
        <dbReference type="ARBA" id="ARBA00023012"/>
    </source>
</evidence>
<dbReference type="InterPro" id="IPR003594">
    <property type="entry name" value="HATPase_dom"/>
</dbReference>
<evidence type="ECO:0000256" key="5">
    <source>
        <dbReference type="ARBA" id="ARBA00022777"/>
    </source>
</evidence>
<dbReference type="CDD" id="cd00082">
    <property type="entry name" value="HisKA"/>
    <property type="match status" value="1"/>
</dbReference>
<feature type="transmembrane region" description="Helical" evidence="11">
    <location>
        <begin position="229"/>
        <end position="248"/>
    </location>
</feature>
<dbReference type="InterPro" id="IPR003661">
    <property type="entry name" value="HisK_dim/P_dom"/>
</dbReference>
<evidence type="ECO:0000256" key="9">
    <source>
        <dbReference type="PROSITE-ProRule" id="PRU00169"/>
    </source>
</evidence>
<evidence type="ECO:0000256" key="7">
    <source>
        <dbReference type="ARBA" id="ARBA00058004"/>
    </source>
</evidence>
<keyword evidence="3 9" id="KW-0597">Phosphoprotein</keyword>
<dbReference type="PRINTS" id="PR00344">
    <property type="entry name" value="BCTRLSENSOR"/>
</dbReference>
<dbReference type="SMART" id="SM00388">
    <property type="entry name" value="HisKA"/>
    <property type="match status" value="1"/>
</dbReference>
<dbReference type="OrthoDB" id="5389366at2"/>
<organism evidence="16 17">
    <name type="scientific">Propionivibrio dicarboxylicus</name>
    <dbReference type="NCBI Taxonomy" id="83767"/>
    <lineage>
        <taxon>Bacteria</taxon>
        <taxon>Pseudomonadati</taxon>
        <taxon>Pseudomonadota</taxon>
        <taxon>Betaproteobacteria</taxon>
        <taxon>Rhodocyclales</taxon>
        <taxon>Rhodocyclaceae</taxon>
        <taxon>Propionivibrio</taxon>
    </lineage>
</organism>
<feature type="transmembrane region" description="Helical" evidence="11">
    <location>
        <begin position="131"/>
        <end position="151"/>
    </location>
</feature>
<dbReference type="CDD" id="cd00130">
    <property type="entry name" value="PAS"/>
    <property type="match status" value="2"/>
</dbReference>
<feature type="domain" description="Response regulatory" evidence="13">
    <location>
        <begin position="996"/>
        <end position="1113"/>
    </location>
</feature>
<dbReference type="SUPFAM" id="SSF47384">
    <property type="entry name" value="Homodimeric domain of signal transducing histidine kinase"/>
    <property type="match status" value="1"/>
</dbReference>
<dbReference type="FunFam" id="3.30.565.10:FF:000010">
    <property type="entry name" value="Sensor histidine kinase RcsC"/>
    <property type="match status" value="1"/>
</dbReference>
<dbReference type="SMART" id="SM00387">
    <property type="entry name" value="HATPase_c"/>
    <property type="match status" value="1"/>
</dbReference>